<dbReference type="Pfam" id="PF00535">
    <property type="entry name" value="Glycos_transf_2"/>
    <property type="match status" value="1"/>
</dbReference>
<dbReference type="Proteomes" id="UP001500957">
    <property type="component" value="Unassembled WGS sequence"/>
</dbReference>
<dbReference type="RefSeq" id="WP_344607402.1">
    <property type="nucleotide sequence ID" value="NZ_BAAAHE010000036.1"/>
</dbReference>
<feature type="domain" description="Glycosyltransferase 2-like" evidence="1">
    <location>
        <begin position="2"/>
        <end position="102"/>
    </location>
</feature>
<comment type="caution">
    <text evidence="2">The sequence shown here is derived from an EMBL/GenBank/DDBJ whole genome shotgun (WGS) entry which is preliminary data.</text>
</comment>
<keyword evidence="3" id="KW-1185">Reference proteome</keyword>
<proteinExistence type="predicted"/>
<dbReference type="EMBL" id="BAAAHE010000036">
    <property type="protein sequence ID" value="GAA0629602.1"/>
    <property type="molecule type" value="Genomic_DNA"/>
</dbReference>
<name>A0ABP3SCE6_9ACTN</name>
<evidence type="ECO:0000259" key="1">
    <source>
        <dbReference type="Pfam" id="PF00535"/>
    </source>
</evidence>
<dbReference type="SUPFAM" id="SSF53448">
    <property type="entry name" value="Nucleotide-diphospho-sugar transferases"/>
    <property type="match status" value="1"/>
</dbReference>
<evidence type="ECO:0000313" key="2">
    <source>
        <dbReference type="EMBL" id="GAA0629602.1"/>
    </source>
</evidence>
<reference evidence="3" key="1">
    <citation type="journal article" date="2019" name="Int. J. Syst. Evol. Microbiol.">
        <title>The Global Catalogue of Microorganisms (GCM) 10K type strain sequencing project: providing services to taxonomists for standard genome sequencing and annotation.</title>
        <authorList>
            <consortium name="The Broad Institute Genomics Platform"/>
            <consortium name="The Broad Institute Genome Sequencing Center for Infectious Disease"/>
            <person name="Wu L."/>
            <person name="Ma J."/>
        </authorList>
    </citation>
    <scope>NUCLEOTIDE SEQUENCE [LARGE SCALE GENOMIC DNA]</scope>
    <source>
        <strain evidence="3">JCM 10671</strain>
    </source>
</reference>
<dbReference type="InterPro" id="IPR001173">
    <property type="entry name" value="Glyco_trans_2-like"/>
</dbReference>
<dbReference type="Gene3D" id="3.90.550.10">
    <property type="entry name" value="Spore Coat Polysaccharide Biosynthesis Protein SpsA, Chain A"/>
    <property type="match status" value="1"/>
</dbReference>
<organism evidence="2 3">
    <name type="scientific">Sporichthya brevicatena</name>
    <dbReference type="NCBI Taxonomy" id="171442"/>
    <lineage>
        <taxon>Bacteria</taxon>
        <taxon>Bacillati</taxon>
        <taxon>Actinomycetota</taxon>
        <taxon>Actinomycetes</taxon>
        <taxon>Sporichthyales</taxon>
        <taxon>Sporichthyaceae</taxon>
        <taxon>Sporichthya</taxon>
    </lineage>
</organism>
<dbReference type="CDD" id="cd00761">
    <property type="entry name" value="Glyco_tranf_GTA_type"/>
    <property type="match status" value="1"/>
</dbReference>
<sequence>MIIGSYQGATKIGGMLRALAAQTLAKSRFEIVVVLNGSRHHTIKVINEIREEHPDLIIRHLAYSALGLGRARNAGMAMARGRYVTFVDDDDTVSPGYLAGLLTCSAPDTVGLAHLADVHGNGVAPNFDTRMSRQLELAGRTLHISEIPVALTYSVGKMMPTALAREVGFDPELRNGEDIAFYIRFFMRHPLKIRICPLDANATYYRAVVPGSMSRQSPSYDFNVTQRLDILERLEELHPTEEWHAVALRQLRRSVTAFIRRYLRSHPEQWPAIVADVERRRLTTVPLDMLMQVVQEHEAAQQQSTPLFLAG</sequence>
<dbReference type="PANTHER" id="PTHR22916">
    <property type="entry name" value="GLYCOSYLTRANSFERASE"/>
    <property type="match status" value="1"/>
</dbReference>
<dbReference type="InterPro" id="IPR029044">
    <property type="entry name" value="Nucleotide-diphossugar_trans"/>
</dbReference>
<dbReference type="PANTHER" id="PTHR22916:SF3">
    <property type="entry name" value="UDP-GLCNAC:BETAGAL BETA-1,3-N-ACETYLGLUCOSAMINYLTRANSFERASE-LIKE PROTEIN 1"/>
    <property type="match status" value="1"/>
</dbReference>
<evidence type="ECO:0000313" key="3">
    <source>
        <dbReference type="Proteomes" id="UP001500957"/>
    </source>
</evidence>
<gene>
    <name evidence="2" type="ORF">GCM10009547_36590</name>
</gene>
<protein>
    <recommendedName>
        <fullName evidence="1">Glycosyltransferase 2-like domain-containing protein</fullName>
    </recommendedName>
</protein>
<accession>A0ABP3SCE6</accession>